<dbReference type="Proteomes" id="UP000499080">
    <property type="component" value="Unassembled WGS sequence"/>
</dbReference>
<evidence type="ECO:0000313" key="1">
    <source>
        <dbReference type="EMBL" id="GBN61565.1"/>
    </source>
</evidence>
<sequence>MPTLCGDAVSNEGNLTQEIIILRSLSPSLTQCQPLWRCYVHEFPTQEITPLRFCPFIRQCHPCGDAVSTEGTTDHNFEICLLPLTMPTSGWRCCVHGGIHVRSYFRSLSSIDNLSVEMCCVHGGNFTQRS</sequence>
<reference evidence="1 2" key="1">
    <citation type="journal article" date="2019" name="Sci. Rep.">
        <title>Orb-weaving spider Araneus ventricosus genome elucidates the spidroin gene catalogue.</title>
        <authorList>
            <person name="Kono N."/>
            <person name="Nakamura H."/>
            <person name="Ohtoshi R."/>
            <person name="Moran D.A.P."/>
            <person name="Shinohara A."/>
            <person name="Yoshida Y."/>
            <person name="Fujiwara M."/>
            <person name="Mori M."/>
            <person name="Tomita M."/>
            <person name="Arakawa K."/>
        </authorList>
    </citation>
    <scope>NUCLEOTIDE SEQUENCE [LARGE SCALE GENOMIC DNA]</scope>
</reference>
<comment type="caution">
    <text evidence="1">The sequence shown here is derived from an EMBL/GenBank/DDBJ whole genome shotgun (WGS) entry which is preliminary data.</text>
</comment>
<accession>A0A4Y2QBI8</accession>
<dbReference type="EMBL" id="BGPR01013650">
    <property type="protein sequence ID" value="GBN61565.1"/>
    <property type="molecule type" value="Genomic_DNA"/>
</dbReference>
<name>A0A4Y2QBI8_ARAVE</name>
<dbReference type="AlphaFoldDB" id="A0A4Y2QBI8"/>
<organism evidence="1 2">
    <name type="scientific">Araneus ventricosus</name>
    <name type="common">Orbweaver spider</name>
    <name type="synonym">Epeira ventricosa</name>
    <dbReference type="NCBI Taxonomy" id="182803"/>
    <lineage>
        <taxon>Eukaryota</taxon>
        <taxon>Metazoa</taxon>
        <taxon>Ecdysozoa</taxon>
        <taxon>Arthropoda</taxon>
        <taxon>Chelicerata</taxon>
        <taxon>Arachnida</taxon>
        <taxon>Araneae</taxon>
        <taxon>Araneomorphae</taxon>
        <taxon>Entelegynae</taxon>
        <taxon>Araneoidea</taxon>
        <taxon>Araneidae</taxon>
        <taxon>Araneus</taxon>
    </lineage>
</organism>
<keyword evidence="2" id="KW-1185">Reference proteome</keyword>
<proteinExistence type="predicted"/>
<protein>
    <submittedName>
        <fullName evidence="1">Uncharacterized protein</fullName>
    </submittedName>
</protein>
<evidence type="ECO:0000313" key="2">
    <source>
        <dbReference type="Proteomes" id="UP000499080"/>
    </source>
</evidence>
<gene>
    <name evidence="1" type="ORF">AVEN_15088_1</name>
</gene>